<keyword evidence="6" id="KW-0106">Calcium</keyword>
<dbReference type="PANTHER" id="PTHR45953:SF1">
    <property type="entry name" value="IDURONATE 2-SULFATASE"/>
    <property type="match status" value="1"/>
</dbReference>
<protein>
    <submittedName>
        <fullName evidence="9">Iduronate-2-sulfatase</fullName>
    </submittedName>
</protein>
<gene>
    <name evidence="9" type="ORF">prwr041_04380</name>
</gene>
<evidence type="ECO:0000313" key="10">
    <source>
        <dbReference type="Proteomes" id="UP001319045"/>
    </source>
</evidence>
<evidence type="ECO:0000256" key="7">
    <source>
        <dbReference type="SAM" id="SignalP"/>
    </source>
</evidence>
<evidence type="ECO:0000256" key="2">
    <source>
        <dbReference type="ARBA" id="ARBA00008779"/>
    </source>
</evidence>
<comment type="similarity">
    <text evidence="2">Belongs to the sulfatase family.</text>
</comment>
<keyword evidence="4 7" id="KW-0732">Signal</keyword>
<reference evidence="9 10" key="1">
    <citation type="journal article" date="2022" name="Int. J. Syst. Evol. Microbiol.">
        <title>Prevotella herbatica sp. nov., a plant polysaccharide-decomposing anaerobic bacterium isolated from a methanogenic reactor.</title>
        <authorList>
            <person name="Uek A."/>
            <person name="Tonouchi A."/>
            <person name="Kaku N."/>
            <person name="Ueki K."/>
        </authorList>
    </citation>
    <scope>NUCLEOTIDE SEQUENCE [LARGE SCALE GENOMIC DNA]</scope>
    <source>
        <strain evidence="9 10">WR041</strain>
    </source>
</reference>
<dbReference type="Proteomes" id="UP001319045">
    <property type="component" value="Chromosome"/>
</dbReference>
<keyword evidence="3" id="KW-0479">Metal-binding</keyword>
<evidence type="ECO:0000256" key="1">
    <source>
        <dbReference type="ARBA" id="ARBA00001913"/>
    </source>
</evidence>
<evidence type="ECO:0000256" key="3">
    <source>
        <dbReference type="ARBA" id="ARBA00022723"/>
    </source>
</evidence>
<evidence type="ECO:0000259" key="8">
    <source>
        <dbReference type="Pfam" id="PF00884"/>
    </source>
</evidence>
<comment type="cofactor">
    <cofactor evidence="1">
        <name>Ca(2+)</name>
        <dbReference type="ChEBI" id="CHEBI:29108"/>
    </cofactor>
</comment>
<dbReference type="InterPro" id="IPR024607">
    <property type="entry name" value="Sulfatase_CS"/>
</dbReference>
<evidence type="ECO:0000256" key="4">
    <source>
        <dbReference type="ARBA" id="ARBA00022729"/>
    </source>
</evidence>
<dbReference type="PROSITE" id="PS00523">
    <property type="entry name" value="SULFATASE_1"/>
    <property type="match status" value="1"/>
</dbReference>
<sequence length="495" mass="56103">MNKIKNSALLLTTLFVGQPVLAQEQKHQPVNQDPQNKKMNVVFIVCDDLNADLGSFDDSIVKTPNLDRIRAHAMRFNNAYCQYPLSGPTRASFLTGYSPERTKVMDLTTSFRKAMPDCVTLPQLFKNNGYYTVRIGKVYHANVPMDIGHDGADDPKSWTKKWNPIGIDKTLEDKVHILTPSLVSGKRIGGSMAYLEVPGEDDKHTDAIGANIACMEIHNHKDKPFFLAMGFYRPHTPYIAPSKYYKMYPWQTMPLPNVPADDWDNKPECAKTSNILNYGLPADTLRRAKAAYYAAISFMDAQIGKILNQLDRDGLANNTAIVFVGDNGYNLGQHGQWQKQLLFEHSARVPLIISVPEITNHKGSYNKPVELLDIYPTIASVCSLQAPNDLDGRDVTPLLKDANTPWEENAYSEQTRKPGAFKSTVKEFTMGRSVRTERYRYTEWNDGKAGGELYDYLKDPTEHYNLYNNKKYKKLQKQLSVNLHKHYAEIQAKIK</sequence>
<feature type="signal peptide" evidence="7">
    <location>
        <begin position="1"/>
        <end position="22"/>
    </location>
</feature>
<dbReference type="Pfam" id="PF00884">
    <property type="entry name" value="Sulfatase"/>
    <property type="match status" value="1"/>
</dbReference>
<dbReference type="CDD" id="cd16030">
    <property type="entry name" value="iduronate-2-sulfatase"/>
    <property type="match status" value="1"/>
</dbReference>
<dbReference type="PANTHER" id="PTHR45953">
    <property type="entry name" value="IDURONATE 2-SULFATASE"/>
    <property type="match status" value="1"/>
</dbReference>
<keyword evidence="5" id="KW-0378">Hydrolase</keyword>
<evidence type="ECO:0000256" key="6">
    <source>
        <dbReference type="ARBA" id="ARBA00022837"/>
    </source>
</evidence>
<keyword evidence="10" id="KW-1185">Reference proteome</keyword>
<dbReference type="SUPFAM" id="SSF53649">
    <property type="entry name" value="Alkaline phosphatase-like"/>
    <property type="match status" value="1"/>
</dbReference>
<evidence type="ECO:0000256" key="5">
    <source>
        <dbReference type="ARBA" id="ARBA00022801"/>
    </source>
</evidence>
<feature type="domain" description="Sulfatase N-terminal" evidence="8">
    <location>
        <begin position="40"/>
        <end position="380"/>
    </location>
</feature>
<accession>A0ABM7NVK8</accession>
<organism evidence="9 10">
    <name type="scientific">Prevotella herbatica</name>
    <dbReference type="NCBI Taxonomy" id="2801997"/>
    <lineage>
        <taxon>Bacteria</taxon>
        <taxon>Pseudomonadati</taxon>
        <taxon>Bacteroidota</taxon>
        <taxon>Bacteroidia</taxon>
        <taxon>Bacteroidales</taxon>
        <taxon>Prevotellaceae</taxon>
        <taxon>Prevotella</taxon>
    </lineage>
</organism>
<dbReference type="Gene3D" id="3.40.720.10">
    <property type="entry name" value="Alkaline Phosphatase, subunit A"/>
    <property type="match status" value="1"/>
</dbReference>
<dbReference type="InterPro" id="IPR035874">
    <property type="entry name" value="IDS"/>
</dbReference>
<dbReference type="EMBL" id="AP024484">
    <property type="protein sequence ID" value="BCS84545.1"/>
    <property type="molecule type" value="Genomic_DNA"/>
</dbReference>
<dbReference type="InterPro" id="IPR017850">
    <property type="entry name" value="Alkaline_phosphatase_core_sf"/>
</dbReference>
<name>A0ABM7NVK8_9BACT</name>
<proteinExistence type="inferred from homology"/>
<dbReference type="RefSeq" id="WP_207154712.1">
    <property type="nucleotide sequence ID" value="NZ_AP024484.1"/>
</dbReference>
<dbReference type="InterPro" id="IPR000917">
    <property type="entry name" value="Sulfatase_N"/>
</dbReference>
<feature type="chain" id="PRO_5046768123" evidence="7">
    <location>
        <begin position="23"/>
        <end position="495"/>
    </location>
</feature>
<evidence type="ECO:0000313" key="9">
    <source>
        <dbReference type="EMBL" id="BCS84545.1"/>
    </source>
</evidence>
<dbReference type="PROSITE" id="PS00149">
    <property type="entry name" value="SULFATASE_2"/>
    <property type="match status" value="1"/>
</dbReference>